<organism evidence="1 2">
    <name type="scientific">Daphnia magna</name>
    <dbReference type="NCBI Taxonomy" id="35525"/>
    <lineage>
        <taxon>Eukaryota</taxon>
        <taxon>Metazoa</taxon>
        <taxon>Ecdysozoa</taxon>
        <taxon>Arthropoda</taxon>
        <taxon>Crustacea</taxon>
        <taxon>Branchiopoda</taxon>
        <taxon>Diplostraca</taxon>
        <taxon>Cladocera</taxon>
        <taxon>Anomopoda</taxon>
        <taxon>Daphniidae</taxon>
        <taxon>Daphnia</taxon>
    </lineage>
</organism>
<protein>
    <submittedName>
        <fullName evidence="1">Uncharacterized protein</fullName>
    </submittedName>
</protein>
<evidence type="ECO:0000313" key="2">
    <source>
        <dbReference type="Proteomes" id="UP000076858"/>
    </source>
</evidence>
<dbReference type="Proteomes" id="UP000076858">
    <property type="component" value="Unassembled WGS sequence"/>
</dbReference>
<evidence type="ECO:0000313" key="1">
    <source>
        <dbReference type="EMBL" id="KZS16646.1"/>
    </source>
</evidence>
<proteinExistence type="predicted"/>
<accession>A0A0P5XQF2</accession>
<dbReference type="AlphaFoldDB" id="A0A0P5XQF2"/>
<keyword evidence="2" id="KW-1185">Reference proteome</keyword>
<name>A0A0P5XQF2_9CRUS</name>
<comment type="caution">
    <text evidence="1">The sequence shown here is derived from an EMBL/GenBank/DDBJ whole genome shotgun (WGS) entry which is preliminary data.</text>
</comment>
<reference evidence="1 2" key="1">
    <citation type="submission" date="2016-03" db="EMBL/GenBank/DDBJ databases">
        <title>EvidentialGene: Evidence-directed Construction of Genes on Genomes.</title>
        <authorList>
            <person name="Gilbert D.G."/>
            <person name="Choi J.-H."/>
            <person name="Mockaitis K."/>
            <person name="Colbourne J."/>
            <person name="Pfrender M."/>
        </authorList>
    </citation>
    <scope>NUCLEOTIDE SEQUENCE [LARGE SCALE GENOMIC DNA]</scope>
    <source>
        <strain evidence="1 2">Xinb3</strain>
        <tissue evidence="1">Complete organism</tissue>
    </source>
</reference>
<gene>
    <name evidence="1" type="ORF">APZ42_017238</name>
</gene>
<sequence length="99" mass="10610">MKLTIAFSLLVVLITAIDSAPTESTENTGHCDISLEVNVDAAEMVTEEGAVETTTQKLQTMSIRRPLPGNLTAIGISPTRDCATGYSRDQNGVCRQHFG</sequence>
<dbReference type="EMBL" id="LRGB01000687">
    <property type="protein sequence ID" value="KZS16646.1"/>
    <property type="molecule type" value="Genomic_DNA"/>
</dbReference>